<gene>
    <name evidence="1" type="ORF">SAMN05421578_10813</name>
</gene>
<dbReference type="RefSeq" id="WP_068579240.1">
    <property type="nucleotide sequence ID" value="NZ_FTNK01000008.1"/>
</dbReference>
<organism evidence="1 2">
    <name type="scientific">Paenibacillus macquariensis</name>
    <dbReference type="NCBI Taxonomy" id="948756"/>
    <lineage>
        <taxon>Bacteria</taxon>
        <taxon>Bacillati</taxon>
        <taxon>Bacillota</taxon>
        <taxon>Bacilli</taxon>
        <taxon>Bacillales</taxon>
        <taxon>Paenibacillaceae</taxon>
        <taxon>Paenibacillus</taxon>
    </lineage>
</organism>
<dbReference type="PANTHER" id="PTHR47271:SF2">
    <property type="entry name" value="ARGININE DEIMINASE"/>
    <property type="match status" value="1"/>
</dbReference>
<dbReference type="Proteomes" id="UP000186666">
    <property type="component" value="Unassembled WGS sequence"/>
</dbReference>
<dbReference type="EMBL" id="FTNK01000008">
    <property type="protein sequence ID" value="SIR17029.1"/>
    <property type="molecule type" value="Genomic_DNA"/>
</dbReference>
<proteinExistence type="predicted"/>
<dbReference type="PANTHER" id="PTHR47271">
    <property type="entry name" value="ARGININE DEIMINASE"/>
    <property type="match status" value="1"/>
</dbReference>
<sequence>MKLHCFSEYDRLRTVALCRPSLVQVQTRNEAEYVCFREPVDPQIAVEAHQRLRESLESNGVHTIDFTSYFEDEERALSDQLVNRTYSRDVAGVIGNALLFGSAGVDVRKPDFQLAHSALRKAVGTSVISEVTSSIQSSLEFGDFLMLNRSAILINLGWRTSLDGVMNIKNLIFKSGFEQIGLISLPPDLTLPHLDVVCNVVGSHLFLASKFLRHVPVRIIMQDKEERYEMLPDFVARHGYHVRYLPENHDPLAYTNFINIDRSTVLASESAVAIRDILADVQVDVQTVDITELEKGGGGIRCLTLPLCRDDENTLSDSKVTSIVS</sequence>
<reference evidence="1 2" key="1">
    <citation type="submission" date="2017-01" db="EMBL/GenBank/DDBJ databases">
        <authorList>
            <person name="Varghese N."/>
            <person name="Submissions S."/>
        </authorList>
    </citation>
    <scope>NUCLEOTIDE SEQUENCE [LARGE SCALE GENOMIC DNA]</scope>
    <source>
        <strain evidence="1 2">ATCC 23464</strain>
    </source>
</reference>
<dbReference type="Gene3D" id="3.75.10.10">
    <property type="entry name" value="L-arginine/glycine Amidinotransferase, Chain A"/>
    <property type="match status" value="1"/>
</dbReference>
<evidence type="ECO:0000313" key="1">
    <source>
        <dbReference type="EMBL" id="SIR17029.1"/>
    </source>
</evidence>
<accession>A0ABY1K2H3</accession>
<name>A0ABY1K2H3_9BACL</name>
<evidence type="ECO:0000313" key="2">
    <source>
        <dbReference type="Proteomes" id="UP000186666"/>
    </source>
</evidence>
<protein>
    <submittedName>
        <fullName evidence="1">Arginine deiminase</fullName>
    </submittedName>
</protein>
<comment type="caution">
    <text evidence="1">The sequence shown here is derived from an EMBL/GenBank/DDBJ whole genome shotgun (WGS) entry which is preliminary data.</text>
</comment>
<dbReference type="SUPFAM" id="SSF55909">
    <property type="entry name" value="Pentein"/>
    <property type="match status" value="1"/>
</dbReference>
<dbReference type="Pfam" id="PF02274">
    <property type="entry name" value="ADI"/>
    <property type="match status" value="1"/>
</dbReference>
<keyword evidence="2" id="KW-1185">Reference proteome</keyword>